<dbReference type="Pfam" id="PF15276">
    <property type="entry name" value="PP1_bind"/>
    <property type="match status" value="1"/>
</dbReference>
<gene>
    <name evidence="9" type="primary">Mki67_1</name>
    <name evidence="9" type="ORF">JACJAC_R01846</name>
</gene>
<evidence type="ECO:0000256" key="3">
    <source>
        <dbReference type="ARBA" id="ARBA00022553"/>
    </source>
</evidence>
<keyword evidence="4" id="KW-0832">Ubl conjugation</keyword>
<keyword evidence="5" id="KW-0539">Nucleus</keyword>
<evidence type="ECO:0000313" key="10">
    <source>
        <dbReference type="Proteomes" id="UP000550086"/>
    </source>
</evidence>
<feature type="non-terminal residue" evidence="9">
    <location>
        <position position="1"/>
    </location>
</feature>
<accession>A0A7L2Z8H3</accession>
<dbReference type="InterPro" id="IPR029334">
    <property type="entry name" value="PP1-bd"/>
</dbReference>
<comment type="subcellular location">
    <subcellularLocation>
        <location evidence="1">Nucleus</location>
    </subcellularLocation>
</comment>
<reference evidence="9 10" key="1">
    <citation type="submission" date="2019-09" db="EMBL/GenBank/DDBJ databases">
        <title>Bird 10,000 Genomes (B10K) Project - Family phase.</title>
        <authorList>
            <person name="Zhang G."/>
        </authorList>
    </citation>
    <scope>NUCLEOTIDE SEQUENCE [LARGE SCALE GENOMIC DNA]</scope>
    <source>
        <strain evidence="9">B10K-DU-002-59</strain>
        <tissue evidence="9">Muscle</tissue>
    </source>
</reference>
<dbReference type="GO" id="GO:0007088">
    <property type="term" value="P:regulation of mitotic nuclear division"/>
    <property type="evidence" value="ECO:0007669"/>
    <property type="project" value="TreeGrafter"/>
</dbReference>
<evidence type="ECO:0000259" key="8">
    <source>
        <dbReference type="Pfam" id="PF15276"/>
    </source>
</evidence>
<organism evidence="9 10">
    <name type="scientific">Jacana jacana</name>
    <name type="common">Wattled jacana</name>
    <name type="synonym">Parra jacana</name>
    <dbReference type="NCBI Taxonomy" id="54508"/>
    <lineage>
        <taxon>Eukaryota</taxon>
        <taxon>Metazoa</taxon>
        <taxon>Chordata</taxon>
        <taxon>Craniata</taxon>
        <taxon>Vertebrata</taxon>
        <taxon>Euteleostomi</taxon>
        <taxon>Archelosauria</taxon>
        <taxon>Archosauria</taxon>
        <taxon>Dinosauria</taxon>
        <taxon>Saurischia</taxon>
        <taxon>Theropoda</taxon>
        <taxon>Coelurosauria</taxon>
        <taxon>Aves</taxon>
        <taxon>Neognathae</taxon>
        <taxon>Neoaves</taxon>
        <taxon>Charadriiformes</taxon>
        <taxon>Jacanidae</taxon>
        <taxon>Jacana</taxon>
    </lineage>
</organism>
<evidence type="ECO:0000256" key="2">
    <source>
        <dbReference type="ARBA" id="ARBA00022499"/>
    </source>
</evidence>
<evidence type="ECO:0000256" key="5">
    <source>
        <dbReference type="ARBA" id="ARBA00023242"/>
    </source>
</evidence>
<dbReference type="OrthoDB" id="9947694at2759"/>
<feature type="domain" description="PP1-binding" evidence="8">
    <location>
        <begin position="22"/>
        <end position="69"/>
    </location>
</feature>
<proteinExistence type="predicted"/>
<evidence type="ECO:0000256" key="4">
    <source>
        <dbReference type="ARBA" id="ARBA00022843"/>
    </source>
</evidence>
<evidence type="ECO:0000256" key="1">
    <source>
        <dbReference type="ARBA" id="ARBA00004123"/>
    </source>
</evidence>
<dbReference type="EMBL" id="VZTM01042675">
    <property type="protein sequence ID" value="NXT03512.1"/>
    <property type="molecule type" value="Genomic_DNA"/>
</dbReference>
<evidence type="ECO:0000256" key="6">
    <source>
        <dbReference type="ARBA" id="ARBA00023306"/>
    </source>
</evidence>
<keyword evidence="2" id="KW-1017">Isopeptide bond</keyword>
<dbReference type="Proteomes" id="UP000550086">
    <property type="component" value="Unassembled WGS sequence"/>
</dbReference>
<dbReference type="AlphaFoldDB" id="A0A7L2Z8H3"/>
<evidence type="ECO:0000313" key="9">
    <source>
        <dbReference type="EMBL" id="NXT03512.1"/>
    </source>
</evidence>
<dbReference type="PANTHER" id="PTHR21603">
    <property type="entry name" value="ANTIGEN KI-67-LIKE PROTEIN"/>
    <property type="match status" value="1"/>
</dbReference>
<name>A0A7L2Z8H3_JACJC</name>
<comment type="caution">
    <text evidence="9">The sequence shown here is derived from an EMBL/GenBank/DDBJ whole genome shotgun (WGS) entry which is preliminary data.</text>
</comment>
<protein>
    <submittedName>
        <fullName evidence="9">KI67 protein</fullName>
    </submittedName>
</protein>
<keyword evidence="3" id="KW-0597">Phosphoprotein</keyword>
<evidence type="ECO:0000256" key="7">
    <source>
        <dbReference type="SAM" id="MobiDB-lite"/>
    </source>
</evidence>
<dbReference type="GO" id="GO:0051983">
    <property type="term" value="P:regulation of chromosome segregation"/>
    <property type="evidence" value="ECO:0007669"/>
    <property type="project" value="TreeGrafter"/>
</dbReference>
<sequence>GRTRRVSQKRKSGDVPLQPSGKRKRVSFGDHLSLKLFDKSLPPNSPLKGVIPVRLSLLFGNSPPAVLKKA</sequence>
<keyword evidence="6" id="KW-0131">Cell cycle</keyword>
<dbReference type="PANTHER" id="PTHR21603:SF17">
    <property type="entry name" value="PROLIFERATION MARKER PROTEIN KI-67"/>
    <property type="match status" value="1"/>
</dbReference>
<feature type="compositionally biased region" description="Basic residues" evidence="7">
    <location>
        <begin position="1"/>
        <end position="10"/>
    </location>
</feature>
<keyword evidence="10" id="KW-1185">Reference proteome</keyword>
<dbReference type="GO" id="GO:0005634">
    <property type="term" value="C:nucleus"/>
    <property type="evidence" value="ECO:0007669"/>
    <property type="project" value="UniProtKB-SubCell"/>
</dbReference>
<feature type="non-terminal residue" evidence="9">
    <location>
        <position position="70"/>
    </location>
</feature>
<feature type="region of interest" description="Disordered" evidence="7">
    <location>
        <begin position="1"/>
        <end position="25"/>
    </location>
</feature>
<dbReference type="GO" id="GO:0005694">
    <property type="term" value="C:chromosome"/>
    <property type="evidence" value="ECO:0007669"/>
    <property type="project" value="TreeGrafter"/>
</dbReference>